<keyword evidence="5" id="KW-1185">Reference proteome</keyword>
<comment type="similarity">
    <text evidence="1">Belongs to the importin alpha family.</text>
</comment>
<accession>A0ABQ0DTK4</accession>
<dbReference type="EMBL" id="BAAFRS010000278">
    <property type="protein sequence ID" value="GAB1226189.1"/>
    <property type="molecule type" value="Genomic_DNA"/>
</dbReference>
<dbReference type="PANTHER" id="PTHR23316">
    <property type="entry name" value="IMPORTIN ALPHA"/>
    <property type="match status" value="1"/>
</dbReference>
<comment type="caution">
    <text evidence="4">The sequence shown here is derived from an EMBL/GenBank/DDBJ whole genome shotgun (WGS) entry which is preliminary data.</text>
</comment>
<dbReference type="Proteomes" id="UP001628156">
    <property type="component" value="Unassembled WGS sequence"/>
</dbReference>
<evidence type="ECO:0000256" key="1">
    <source>
        <dbReference type="ARBA" id="ARBA00010394"/>
    </source>
</evidence>
<protein>
    <recommendedName>
        <fullName evidence="6">Importin alpha</fullName>
    </recommendedName>
</protein>
<evidence type="ECO:0008006" key="6">
    <source>
        <dbReference type="Google" id="ProtNLM"/>
    </source>
</evidence>
<name>A0ABQ0DTK4_9EUKA</name>
<sequence>MNIRGICRSEDELKRRQKNLNQLRTKRRDHFLQQRRQEDTEETFVEPSNYFEYLHECKTRLTNPQTLLSDKTKIVINLRKCVSSKQYIPIQEMIECNTFSILLKCMTEEQNDEIKYQIAWFFTNLAVSLDSETSDLIVHLGVIKVLLHCGLTTQKIETSVQCLWGATNYVIDSNDCKEIASANGIFTLLNRVITNDINNVHAYWSLSSLLRTSDCITPELLNTFIQYIAYGLSSNNDPIIVHCIRCVFYIGRNKTGLIKMFNSSIFIRCFYLASSNNQSIKQSSFKFIQWVSSSNDVDFIQLFDITNIIPYFIDMLKEIPLSWYHRIIMFTFSNLALTNDKYIEQFIDSGTYYIAIQIIINSTAPEEALIRKECFLFIFYSIQQHYIPLLDHLIQNDFIISIFSKIKWTDNELVAQSISAAEILIHNESQLYQFIDQFREIGFDKRLQEITENSDNEDLVDRVSTLLLEYFDGEERDELSL</sequence>
<dbReference type="InterPro" id="IPR011989">
    <property type="entry name" value="ARM-like"/>
</dbReference>
<dbReference type="InterPro" id="IPR000225">
    <property type="entry name" value="Armadillo"/>
</dbReference>
<proteinExistence type="inferred from homology"/>
<keyword evidence="2" id="KW-0813">Transport</keyword>
<organism evidence="4 5">
    <name type="scientific">Entamoeba nuttalli</name>
    <dbReference type="NCBI Taxonomy" id="412467"/>
    <lineage>
        <taxon>Eukaryota</taxon>
        <taxon>Amoebozoa</taxon>
        <taxon>Evosea</taxon>
        <taxon>Archamoebae</taxon>
        <taxon>Mastigamoebida</taxon>
        <taxon>Entamoebidae</taxon>
        <taxon>Entamoeba</taxon>
    </lineage>
</organism>
<evidence type="ECO:0000313" key="4">
    <source>
        <dbReference type="EMBL" id="GAB1226189.1"/>
    </source>
</evidence>
<keyword evidence="3" id="KW-0653">Protein transport</keyword>
<gene>
    <name evidence="4" type="ORF">ENUP19_0278G0024</name>
</gene>
<reference evidence="4 5" key="1">
    <citation type="journal article" date="2019" name="PLoS Negl. Trop. Dis.">
        <title>Whole genome sequencing of Entamoeba nuttalli reveals mammalian host-related molecular signatures and a novel octapeptide-repeat surface protein.</title>
        <authorList>
            <person name="Tanaka M."/>
            <person name="Makiuchi T."/>
            <person name="Komiyama T."/>
            <person name="Shiina T."/>
            <person name="Osaki K."/>
            <person name="Tachibana H."/>
        </authorList>
    </citation>
    <scope>NUCLEOTIDE SEQUENCE [LARGE SCALE GENOMIC DNA]</scope>
    <source>
        <strain evidence="4 5">P19-061405</strain>
    </source>
</reference>
<dbReference type="Gene3D" id="1.25.10.10">
    <property type="entry name" value="Leucine-rich Repeat Variant"/>
    <property type="match status" value="1"/>
</dbReference>
<evidence type="ECO:0000256" key="3">
    <source>
        <dbReference type="ARBA" id="ARBA00022927"/>
    </source>
</evidence>
<dbReference type="SUPFAM" id="SSF48371">
    <property type="entry name" value="ARM repeat"/>
    <property type="match status" value="1"/>
</dbReference>
<dbReference type="InterPro" id="IPR016024">
    <property type="entry name" value="ARM-type_fold"/>
</dbReference>
<evidence type="ECO:0000313" key="5">
    <source>
        <dbReference type="Proteomes" id="UP001628156"/>
    </source>
</evidence>
<evidence type="ECO:0000256" key="2">
    <source>
        <dbReference type="ARBA" id="ARBA00022448"/>
    </source>
</evidence>
<dbReference type="SMART" id="SM00185">
    <property type="entry name" value="ARM"/>
    <property type="match status" value="1"/>
</dbReference>